<accession>A0A068XWY5</accession>
<sequence>MERRIGLALACPAVIVFTDHMAAFSDRLSHYPLISDSLKAASDAYNWVSSGERFRSIFQLSESAASAIRDQAKALASTDAVTKLDDIACRQILDRLEAVIPSVKKPTGELLGQTADRALDAAESYLEYFLPDTKTDIEGKAVASRYDRLMRLQSALVNSEKVQAAQNTISNAYKGIQDQLASLSAVTSKDKREAMLSIISSLATEYKQAAEVAFPRFKAFVAGAVSQLHNFTQELRQTDNVTQMAIDQLQATVNGLHSTLLSLNERRERWLHGPSAETKPSTEKVSDSLMMLVKLTLLIPPSTSNTFTHLIGHLLV</sequence>
<reference evidence="1" key="1">
    <citation type="journal article" date="2013" name="Nature">
        <title>The genomes of four tapeworm species reveal adaptations to parasitism.</title>
        <authorList>
            <person name="Tsai I.J."/>
            <person name="Zarowiecki M."/>
            <person name="Holroyd N."/>
            <person name="Garciarrubio A."/>
            <person name="Sanchez-Flores A."/>
            <person name="Brooks K.L."/>
            <person name="Tracey A."/>
            <person name="Bobes R.J."/>
            <person name="Fragoso G."/>
            <person name="Sciutto E."/>
            <person name="Aslett M."/>
            <person name="Beasley H."/>
            <person name="Bennett H.M."/>
            <person name="Cai J."/>
            <person name="Camicia F."/>
            <person name="Clark R."/>
            <person name="Cucher M."/>
            <person name="De Silva N."/>
            <person name="Day T.A."/>
            <person name="Deplazes P."/>
            <person name="Estrada K."/>
            <person name="Fernandez C."/>
            <person name="Holland P.W."/>
            <person name="Hou J."/>
            <person name="Hu S."/>
            <person name="Huckvale T."/>
            <person name="Hung S.S."/>
            <person name="Kamenetzky L."/>
            <person name="Keane J.A."/>
            <person name="Kiss F."/>
            <person name="Koziol U."/>
            <person name="Lambert O."/>
            <person name="Liu K."/>
            <person name="Luo X."/>
            <person name="Luo Y."/>
            <person name="Macchiaroli N."/>
            <person name="Nichol S."/>
            <person name="Paps J."/>
            <person name="Parkinson J."/>
            <person name="Pouchkina-Stantcheva N."/>
            <person name="Riddiford N."/>
            <person name="Rosenzvit M."/>
            <person name="Salinas G."/>
            <person name="Wasmuth J.D."/>
            <person name="Zamanian M."/>
            <person name="Zheng Y."/>
            <person name="Cai X."/>
            <person name="Soberon X."/>
            <person name="Olson P.D."/>
            <person name="Laclette J.P."/>
            <person name="Brehm K."/>
            <person name="Berriman M."/>
            <person name="Garciarrubio A."/>
            <person name="Bobes R.J."/>
            <person name="Fragoso G."/>
            <person name="Sanchez-Flores A."/>
            <person name="Estrada K."/>
            <person name="Cevallos M.A."/>
            <person name="Morett E."/>
            <person name="Gonzalez V."/>
            <person name="Portillo T."/>
            <person name="Ochoa-Leyva A."/>
            <person name="Jose M.V."/>
            <person name="Sciutto E."/>
            <person name="Landa A."/>
            <person name="Jimenez L."/>
            <person name="Valdes V."/>
            <person name="Carrero J.C."/>
            <person name="Larralde C."/>
            <person name="Morales-Montor J."/>
            <person name="Limon-Lason J."/>
            <person name="Soberon X."/>
            <person name="Laclette J.P."/>
        </authorList>
    </citation>
    <scope>NUCLEOTIDE SEQUENCE [LARGE SCALE GENOMIC DNA]</scope>
</reference>
<organism evidence="1 2">
    <name type="scientific">Echinococcus multilocularis</name>
    <name type="common">Fox tapeworm</name>
    <dbReference type="NCBI Taxonomy" id="6211"/>
    <lineage>
        <taxon>Eukaryota</taxon>
        <taxon>Metazoa</taxon>
        <taxon>Spiralia</taxon>
        <taxon>Lophotrochozoa</taxon>
        <taxon>Platyhelminthes</taxon>
        <taxon>Cestoda</taxon>
        <taxon>Eucestoda</taxon>
        <taxon>Cyclophyllidea</taxon>
        <taxon>Taeniidae</taxon>
        <taxon>Echinococcus</taxon>
    </lineage>
</organism>
<dbReference type="Proteomes" id="UP000017246">
    <property type="component" value="Unassembled WGS sequence"/>
</dbReference>
<dbReference type="AlphaFoldDB" id="A0A068XWY5"/>
<dbReference type="OMA" id="DNVTQMA"/>
<name>A0A068XWY5_ECHMU</name>
<dbReference type="OrthoDB" id="6239738at2759"/>
<reference evidence="1" key="2">
    <citation type="submission" date="2015-11" db="EMBL/GenBank/DDBJ databases">
        <authorList>
            <person name="Zhang Y."/>
            <person name="Guo Z."/>
        </authorList>
    </citation>
    <scope>NUCLEOTIDE SEQUENCE</scope>
</reference>
<evidence type="ECO:0000313" key="2">
    <source>
        <dbReference type="Proteomes" id="UP000017246"/>
    </source>
</evidence>
<keyword evidence="2" id="KW-1185">Reference proteome</keyword>
<evidence type="ECO:0000313" key="1">
    <source>
        <dbReference type="EMBL" id="CDS36766.1"/>
    </source>
</evidence>
<gene>
    <name evidence="1" type="ORF">EmuJ_000393000</name>
</gene>
<dbReference type="EMBL" id="LN902849">
    <property type="protein sequence ID" value="CDS36766.1"/>
    <property type="molecule type" value="Genomic_DNA"/>
</dbReference>
<protein>
    <submittedName>
        <fullName evidence="1">Sj ts4 protein</fullName>
    </submittedName>
</protein>
<proteinExistence type="predicted"/>